<reference evidence="2 3" key="1">
    <citation type="submission" date="2024-09" db="EMBL/GenBank/DDBJ databases">
        <title>Chromosome-scale assembly of Riccia sorocarpa.</title>
        <authorList>
            <person name="Paukszto L."/>
        </authorList>
    </citation>
    <scope>NUCLEOTIDE SEQUENCE [LARGE SCALE GENOMIC DNA]</scope>
    <source>
        <strain evidence="2">LP-2024</strain>
        <tissue evidence="2">Aerial parts of the thallus</tissue>
    </source>
</reference>
<organism evidence="2 3">
    <name type="scientific">Riccia sorocarpa</name>
    <dbReference type="NCBI Taxonomy" id="122646"/>
    <lineage>
        <taxon>Eukaryota</taxon>
        <taxon>Viridiplantae</taxon>
        <taxon>Streptophyta</taxon>
        <taxon>Embryophyta</taxon>
        <taxon>Marchantiophyta</taxon>
        <taxon>Marchantiopsida</taxon>
        <taxon>Marchantiidae</taxon>
        <taxon>Marchantiales</taxon>
        <taxon>Ricciaceae</taxon>
        <taxon>Riccia</taxon>
    </lineage>
</organism>
<name>A0ABD3H4G5_9MARC</name>
<dbReference type="AlphaFoldDB" id="A0ABD3H4G5"/>
<dbReference type="EMBL" id="JBJQOH010000006">
    <property type="protein sequence ID" value="KAL3685225.1"/>
    <property type="molecule type" value="Genomic_DNA"/>
</dbReference>
<gene>
    <name evidence="2" type="ORF">R1sor_003247</name>
</gene>
<comment type="caution">
    <text evidence="2">The sequence shown here is derived from an EMBL/GenBank/DDBJ whole genome shotgun (WGS) entry which is preliminary data.</text>
</comment>
<dbReference type="Proteomes" id="UP001633002">
    <property type="component" value="Unassembled WGS sequence"/>
</dbReference>
<proteinExistence type="predicted"/>
<evidence type="ECO:0000313" key="2">
    <source>
        <dbReference type="EMBL" id="KAL3685225.1"/>
    </source>
</evidence>
<evidence type="ECO:0000256" key="1">
    <source>
        <dbReference type="SAM" id="MobiDB-lite"/>
    </source>
</evidence>
<sequence>MSPFASEFESGRHNSGNSGKRKKDVPKSANAIVSAMNNFSDSFVSVEEKHEERESQKQKFTVETEERHFKWMVDPEERRENTKASRSKEMVSVLSVLAGAFTDITSTFRGRFQDKDA</sequence>
<protein>
    <submittedName>
        <fullName evidence="2">Uncharacterized protein</fullName>
    </submittedName>
</protein>
<keyword evidence="3" id="KW-1185">Reference proteome</keyword>
<feature type="region of interest" description="Disordered" evidence="1">
    <location>
        <begin position="1"/>
        <end position="30"/>
    </location>
</feature>
<evidence type="ECO:0000313" key="3">
    <source>
        <dbReference type="Proteomes" id="UP001633002"/>
    </source>
</evidence>
<accession>A0ABD3H4G5</accession>